<gene>
    <name evidence="1" type="ordered locus">CHU_3273</name>
</gene>
<dbReference type="Proteomes" id="UP000001822">
    <property type="component" value="Chromosome"/>
</dbReference>
<evidence type="ECO:0008006" key="3">
    <source>
        <dbReference type="Google" id="ProtNLM"/>
    </source>
</evidence>
<dbReference type="RefSeq" id="WP_011586622.1">
    <property type="nucleotide sequence ID" value="NC_008255.1"/>
</dbReference>
<dbReference type="AlphaFoldDB" id="A0A6N4SVE0"/>
<dbReference type="KEGG" id="chu:CHU_3273"/>
<evidence type="ECO:0000313" key="2">
    <source>
        <dbReference type="Proteomes" id="UP000001822"/>
    </source>
</evidence>
<keyword evidence="2" id="KW-1185">Reference proteome</keyword>
<dbReference type="PANTHER" id="PTHR30605:SF0">
    <property type="entry name" value="ANHYDRO-N-ACETYLMURAMIC ACID KINASE"/>
    <property type="match status" value="1"/>
</dbReference>
<dbReference type="OrthoDB" id="9763949at2"/>
<name>A0A6N4SVE0_CYTH3</name>
<dbReference type="EMBL" id="CP000383">
    <property type="protein sequence ID" value="ABG60512.1"/>
    <property type="molecule type" value="Genomic_DNA"/>
</dbReference>
<dbReference type="InterPro" id="IPR043129">
    <property type="entry name" value="ATPase_NBD"/>
</dbReference>
<dbReference type="GO" id="GO:0006040">
    <property type="term" value="P:amino sugar metabolic process"/>
    <property type="evidence" value="ECO:0007669"/>
    <property type="project" value="InterPro"/>
</dbReference>
<accession>A0A6N4SVE0</accession>
<proteinExistence type="predicted"/>
<dbReference type="GO" id="GO:0005524">
    <property type="term" value="F:ATP binding"/>
    <property type="evidence" value="ECO:0007669"/>
    <property type="project" value="InterPro"/>
</dbReference>
<reference evidence="1 2" key="1">
    <citation type="journal article" date="2007" name="Appl. Environ. Microbiol.">
        <title>Genome sequence of the cellulolytic gliding bacterium Cytophaga hutchinsonii.</title>
        <authorList>
            <person name="Xie G."/>
            <person name="Bruce D.C."/>
            <person name="Challacombe J.F."/>
            <person name="Chertkov O."/>
            <person name="Detter J.C."/>
            <person name="Gilna P."/>
            <person name="Han C.S."/>
            <person name="Lucas S."/>
            <person name="Misra M."/>
            <person name="Myers G.L."/>
            <person name="Richardson P."/>
            <person name="Tapia R."/>
            <person name="Thayer N."/>
            <person name="Thompson L.S."/>
            <person name="Brettin T.S."/>
            <person name="Henrissat B."/>
            <person name="Wilson D.B."/>
            <person name="McBride M.J."/>
        </authorList>
    </citation>
    <scope>NUCLEOTIDE SEQUENCE [LARGE SCALE GENOMIC DNA]</scope>
    <source>
        <strain evidence="2">ATCC 33406 / DSM 1761 / CIP 103989 / NBRC 15051 / NCIMB 9469 / D465</strain>
    </source>
</reference>
<dbReference type="Pfam" id="PF03702">
    <property type="entry name" value="AnmK"/>
    <property type="match status" value="1"/>
</dbReference>
<dbReference type="NCBIfam" id="NF007144">
    <property type="entry name" value="PRK09585.2-3"/>
    <property type="match status" value="1"/>
</dbReference>
<dbReference type="GO" id="GO:0016773">
    <property type="term" value="F:phosphotransferase activity, alcohol group as acceptor"/>
    <property type="evidence" value="ECO:0007669"/>
    <property type="project" value="InterPro"/>
</dbReference>
<organism evidence="1 2">
    <name type="scientific">Cytophaga hutchinsonii (strain ATCC 33406 / DSM 1761 / CIP 103989 / NBRC 15051 / NCIMB 9469 / D465)</name>
    <dbReference type="NCBI Taxonomy" id="269798"/>
    <lineage>
        <taxon>Bacteria</taxon>
        <taxon>Pseudomonadati</taxon>
        <taxon>Bacteroidota</taxon>
        <taxon>Cytophagia</taxon>
        <taxon>Cytophagales</taxon>
        <taxon>Cytophagaceae</taxon>
        <taxon>Cytophaga</taxon>
    </lineage>
</organism>
<dbReference type="GO" id="GO:0009254">
    <property type="term" value="P:peptidoglycan turnover"/>
    <property type="evidence" value="ECO:0007669"/>
    <property type="project" value="InterPro"/>
</dbReference>
<protein>
    <recommendedName>
        <fullName evidence="3">Anhydro-N-acetylmuramic acid kinase</fullName>
    </recommendedName>
</protein>
<dbReference type="PANTHER" id="PTHR30605">
    <property type="entry name" value="ANHYDRO-N-ACETYLMURAMIC ACID KINASE"/>
    <property type="match status" value="1"/>
</dbReference>
<dbReference type="InterPro" id="IPR005338">
    <property type="entry name" value="Anhydro_N_Ac-Mur_kinase"/>
</dbReference>
<evidence type="ECO:0000313" key="1">
    <source>
        <dbReference type="EMBL" id="ABG60512.1"/>
    </source>
</evidence>
<sequence>MIHKKHTVAGLMSGTSLDGLDIAVCTFEYKNDRWVYTTVASTTIDYSAGFKQELNQAMRLPGEELILLDRSFGAFQGEEVKAFLHAQGLQVDLVAAHGHTIFHNPAKGYTLQIGSGASLYAACGIPVVCDFRSVDVAYGGQGAPLVPLGDELLFSAYSGCLNLGGIANIGYMHSGMNVAFDICAVNIVLNALSLKEGKVYDDGGRIAESGSLIPALLEKLEALPFYSETGPKSLGREWVDAVIFPLLENYSSHSNKDMMHTFVVHCGQQIAKALQGLPVKNNTRNLLITGGGAFNTFLVEQIRLHAGSQIEIVVPDTTTIQYKEAIIFAFLGLLRMYDIPNAKSTVTGASVNTIGGAVYGSLNDFFS</sequence>
<dbReference type="Gene3D" id="3.30.420.40">
    <property type="match status" value="2"/>
</dbReference>
<dbReference type="SUPFAM" id="SSF53067">
    <property type="entry name" value="Actin-like ATPase domain"/>
    <property type="match status" value="1"/>
</dbReference>